<sequence length="275" mass="30440">MEELVIEAGQARANYWRDLWRFRELLAFLAWRDLLVRYKQTAIGVAWALIRPLLTILVGAGIFGGLAGLPSDGVPYAVMVCAGMLPWYFFSSAMSESANSLVASSSLISKIYFPRLILPLSTMLVALVDFAISLVILAGLMAWHGMMPTWRLLLLPAFVLLGLLSAMGPGLLFTALNVKYRDFRYIVPFAVQFGLYVTPVFYSTSLVQDKLGNWGRMLNALNPVVCVIDGFRWAICGTVPLHWQSFLVSSVLGLVLLVAGVGCFRRVERTIADII</sequence>
<dbReference type="PROSITE" id="PS51012">
    <property type="entry name" value="ABC_TM2"/>
    <property type="match status" value="1"/>
</dbReference>
<protein>
    <recommendedName>
        <fullName evidence="9">Transport permease protein</fullName>
    </recommendedName>
</protein>
<dbReference type="PANTHER" id="PTHR30413:SF8">
    <property type="entry name" value="TRANSPORT PERMEASE PROTEIN"/>
    <property type="match status" value="1"/>
</dbReference>
<evidence type="ECO:0000313" key="12">
    <source>
        <dbReference type="Proteomes" id="UP000590740"/>
    </source>
</evidence>
<evidence type="ECO:0000256" key="2">
    <source>
        <dbReference type="ARBA" id="ARBA00007783"/>
    </source>
</evidence>
<feature type="transmembrane region" description="Helical" evidence="9">
    <location>
        <begin position="73"/>
        <end position="95"/>
    </location>
</feature>
<evidence type="ECO:0000256" key="4">
    <source>
        <dbReference type="ARBA" id="ARBA00022475"/>
    </source>
</evidence>
<keyword evidence="6 9" id="KW-0812">Transmembrane</keyword>
<comment type="similarity">
    <text evidence="2 9">Belongs to the ABC-2 integral membrane protein family.</text>
</comment>
<proteinExistence type="inferred from homology"/>
<comment type="caution">
    <text evidence="11">The sequence shown here is derived from an EMBL/GenBank/DDBJ whole genome shotgun (WGS) entry which is preliminary data.</text>
</comment>
<dbReference type="AlphaFoldDB" id="A0A7W7Y7D7"/>
<evidence type="ECO:0000313" key="11">
    <source>
        <dbReference type="EMBL" id="MBB5030982.1"/>
    </source>
</evidence>
<dbReference type="Pfam" id="PF01061">
    <property type="entry name" value="ABC2_membrane"/>
    <property type="match status" value="1"/>
</dbReference>
<feature type="transmembrane region" description="Helical" evidence="9">
    <location>
        <begin position="116"/>
        <end position="141"/>
    </location>
</feature>
<keyword evidence="5" id="KW-0997">Cell inner membrane</keyword>
<feature type="transmembrane region" description="Helical" evidence="9">
    <location>
        <begin position="42"/>
        <end position="67"/>
    </location>
</feature>
<dbReference type="InterPro" id="IPR013525">
    <property type="entry name" value="ABC2_TM"/>
</dbReference>
<evidence type="ECO:0000259" key="10">
    <source>
        <dbReference type="PROSITE" id="PS51012"/>
    </source>
</evidence>
<keyword evidence="7 9" id="KW-1133">Transmembrane helix</keyword>
<evidence type="ECO:0000256" key="6">
    <source>
        <dbReference type="ARBA" id="ARBA00022692"/>
    </source>
</evidence>
<dbReference type="EMBL" id="JACHIG010000001">
    <property type="protein sequence ID" value="MBB5030982.1"/>
    <property type="molecule type" value="Genomic_DNA"/>
</dbReference>
<feature type="domain" description="ABC transmembrane type-2" evidence="10">
    <location>
        <begin position="43"/>
        <end position="267"/>
    </location>
</feature>
<organism evidence="11 12">
    <name type="scientific">Prosthecobacter vanneervenii</name>
    <dbReference type="NCBI Taxonomy" id="48466"/>
    <lineage>
        <taxon>Bacteria</taxon>
        <taxon>Pseudomonadati</taxon>
        <taxon>Verrucomicrobiota</taxon>
        <taxon>Verrucomicrobiia</taxon>
        <taxon>Verrucomicrobiales</taxon>
        <taxon>Verrucomicrobiaceae</taxon>
        <taxon>Prosthecobacter</taxon>
    </lineage>
</organism>
<evidence type="ECO:0000256" key="1">
    <source>
        <dbReference type="ARBA" id="ARBA00004429"/>
    </source>
</evidence>
<dbReference type="GO" id="GO:0015920">
    <property type="term" value="P:lipopolysaccharide transport"/>
    <property type="evidence" value="ECO:0007669"/>
    <property type="project" value="TreeGrafter"/>
</dbReference>
<reference evidence="11 12" key="1">
    <citation type="submission" date="2020-08" db="EMBL/GenBank/DDBJ databases">
        <title>Genomic Encyclopedia of Type Strains, Phase IV (KMG-IV): sequencing the most valuable type-strain genomes for metagenomic binning, comparative biology and taxonomic classification.</title>
        <authorList>
            <person name="Goeker M."/>
        </authorList>
    </citation>
    <scope>NUCLEOTIDE SEQUENCE [LARGE SCALE GENOMIC DNA]</scope>
    <source>
        <strain evidence="11 12">DSM 12252</strain>
    </source>
</reference>
<keyword evidence="8 9" id="KW-0472">Membrane</keyword>
<dbReference type="Proteomes" id="UP000590740">
    <property type="component" value="Unassembled WGS sequence"/>
</dbReference>
<feature type="transmembrane region" description="Helical" evidence="9">
    <location>
        <begin position="183"/>
        <end position="202"/>
    </location>
</feature>
<keyword evidence="3 9" id="KW-0813">Transport</keyword>
<evidence type="ECO:0000256" key="8">
    <source>
        <dbReference type="ARBA" id="ARBA00023136"/>
    </source>
</evidence>
<keyword evidence="4 9" id="KW-1003">Cell membrane</keyword>
<feature type="transmembrane region" description="Helical" evidence="9">
    <location>
        <begin position="241"/>
        <end position="264"/>
    </location>
</feature>
<dbReference type="InterPro" id="IPR047817">
    <property type="entry name" value="ABC2_TM_bact-type"/>
</dbReference>
<dbReference type="GO" id="GO:0005886">
    <property type="term" value="C:plasma membrane"/>
    <property type="evidence" value="ECO:0007669"/>
    <property type="project" value="UniProtKB-SubCell"/>
</dbReference>
<evidence type="ECO:0000256" key="5">
    <source>
        <dbReference type="ARBA" id="ARBA00022519"/>
    </source>
</evidence>
<feature type="transmembrane region" description="Helical" evidence="9">
    <location>
        <begin position="153"/>
        <end position="176"/>
    </location>
</feature>
<name>A0A7W7Y7D7_9BACT</name>
<dbReference type="RefSeq" id="WP_184337931.1">
    <property type="nucleotide sequence ID" value="NZ_JACHIG010000001.1"/>
</dbReference>
<evidence type="ECO:0000256" key="3">
    <source>
        <dbReference type="ARBA" id="ARBA00022448"/>
    </source>
</evidence>
<dbReference type="PANTHER" id="PTHR30413">
    <property type="entry name" value="INNER MEMBRANE TRANSPORT PERMEASE"/>
    <property type="match status" value="1"/>
</dbReference>
<keyword evidence="12" id="KW-1185">Reference proteome</keyword>
<accession>A0A7W7Y7D7</accession>
<gene>
    <name evidence="11" type="ORF">HNQ65_000536</name>
</gene>
<dbReference type="GO" id="GO:0140359">
    <property type="term" value="F:ABC-type transporter activity"/>
    <property type="evidence" value="ECO:0007669"/>
    <property type="project" value="InterPro"/>
</dbReference>
<evidence type="ECO:0000256" key="9">
    <source>
        <dbReference type="RuleBase" id="RU361157"/>
    </source>
</evidence>
<evidence type="ECO:0000256" key="7">
    <source>
        <dbReference type="ARBA" id="ARBA00022989"/>
    </source>
</evidence>
<comment type="subcellular location">
    <subcellularLocation>
        <location evidence="1">Cell inner membrane</location>
        <topology evidence="1">Multi-pass membrane protein</topology>
    </subcellularLocation>
    <subcellularLocation>
        <location evidence="9">Cell membrane</location>
        <topology evidence="9">Multi-pass membrane protein</topology>
    </subcellularLocation>
</comment>